<name>A0A3P3D0V9_9RHOB</name>
<keyword evidence="1" id="KW-0732">Signal</keyword>
<dbReference type="EMBL" id="RRAZ01000071">
    <property type="protein sequence ID" value="RRH68070.1"/>
    <property type="molecule type" value="Genomic_DNA"/>
</dbReference>
<protein>
    <submittedName>
        <fullName evidence="2">Uncharacterized protein</fullName>
    </submittedName>
</protein>
<dbReference type="SUPFAM" id="SSF50346">
    <property type="entry name" value="PRC-barrel domain"/>
    <property type="match status" value="1"/>
</dbReference>
<dbReference type="InterPro" id="IPR011033">
    <property type="entry name" value="PRC_barrel-like_sf"/>
</dbReference>
<sequence length="136" mass="14396">MRIVKLSASALAVSLALTAAVPAIAQTATAPAAVVVVPDGYTITEFTTITPEQMTGATIYDTEGNEVGKITNLVIGPDNAVTGMVTDVSTFVGVEKHEVDLKPEHIHVYRNAAGDLRAVAVVTREELKEMPVHTER</sequence>
<keyword evidence="3" id="KW-1185">Reference proteome</keyword>
<gene>
    <name evidence="2" type="ORF">EG244_19880</name>
</gene>
<dbReference type="Gene3D" id="2.30.30.240">
    <property type="entry name" value="PRC-barrel domain"/>
    <property type="match status" value="1"/>
</dbReference>
<comment type="caution">
    <text evidence="2">The sequence shown here is derived from an EMBL/GenBank/DDBJ whole genome shotgun (WGS) entry which is preliminary data.</text>
</comment>
<feature type="chain" id="PRO_5018129829" evidence="1">
    <location>
        <begin position="26"/>
        <end position="136"/>
    </location>
</feature>
<dbReference type="RefSeq" id="WP_124966887.1">
    <property type="nucleotide sequence ID" value="NZ_RRAZ01000071.1"/>
</dbReference>
<accession>A0A3P3D0V9</accession>
<feature type="signal peptide" evidence="1">
    <location>
        <begin position="1"/>
        <end position="25"/>
    </location>
</feature>
<dbReference type="AlphaFoldDB" id="A0A3P3D0V9"/>
<evidence type="ECO:0000256" key="1">
    <source>
        <dbReference type="SAM" id="SignalP"/>
    </source>
</evidence>
<reference evidence="2 3" key="1">
    <citation type="submission" date="2018-11" db="EMBL/GenBank/DDBJ databases">
        <title>Gemmobacter sp. nov., YIM 102744-1 draft genome.</title>
        <authorList>
            <person name="Li G."/>
            <person name="Jiang Y."/>
        </authorList>
    </citation>
    <scope>NUCLEOTIDE SEQUENCE [LARGE SCALE GENOMIC DNA]</scope>
    <source>
        <strain evidence="2 3">YIM 102744-1</strain>
    </source>
</reference>
<proteinExistence type="predicted"/>
<dbReference type="Proteomes" id="UP000282125">
    <property type="component" value="Unassembled WGS sequence"/>
</dbReference>
<dbReference type="OrthoDB" id="9004447at2"/>
<evidence type="ECO:0000313" key="3">
    <source>
        <dbReference type="Proteomes" id="UP000282125"/>
    </source>
</evidence>
<organism evidence="2 3">
    <name type="scientific">Falsigemmobacter faecalis</name>
    <dbReference type="NCBI Taxonomy" id="2488730"/>
    <lineage>
        <taxon>Bacteria</taxon>
        <taxon>Pseudomonadati</taxon>
        <taxon>Pseudomonadota</taxon>
        <taxon>Alphaproteobacteria</taxon>
        <taxon>Rhodobacterales</taxon>
        <taxon>Paracoccaceae</taxon>
        <taxon>Falsigemmobacter</taxon>
    </lineage>
</organism>
<evidence type="ECO:0000313" key="2">
    <source>
        <dbReference type="EMBL" id="RRH68070.1"/>
    </source>
</evidence>